<dbReference type="InterPro" id="IPR036864">
    <property type="entry name" value="Zn2-C6_fun-type_DNA-bd_sf"/>
</dbReference>
<feature type="region of interest" description="Disordered" evidence="4">
    <location>
        <begin position="1"/>
        <end position="49"/>
    </location>
</feature>
<feature type="compositionally biased region" description="Low complexity" evidence="4">
    <location>
        <begin position="24"/>
        <end position="39"/>
    </location>
</feature>
<gene>
    <name evidence="6" type="ORF">EDB81DRAFT_899485</name>
</gene>
<comment type="caution">
    <text evidence="6">The sequence shown here is derived from an EMBL/GenBank/DDBJ whole genome shotgun (WGS) entry which is preliminary data.</text>
</comment>
<accession>A0A9P9EQM1</accession>
<evidence type="ECO:0000256" key="3">
    <source>
        <dbReference type="ARBA" id="ARBA00023242"/>
    </source>
</evidence>
<dbReference type="SMART" id="SM00906">
    <property type="entry name" value="Fungal_trans"/>
    <property type="match status" value="1"/>
</dbReference>
<organism evidence="6 7">
    <name type="scientific">Dactylonectria macrodidyma</name>
    <dbReference type="NCBI Taxonomy" id="307937"/>
    <lineage>
        <taxon>Eukaryota</taxon>
        <taxon>Fungi</taxon>
        <taxon>Dikarya</taxon>
        <taxon>Ascomycota</taxon>
        <taxon>Pezizomycotina</taxon>
        <taxon>Sordariomycetes</taxon>
        <taxon>Hypocreomycetidae</taxon>
        <taxon>Hypocreales</taxon>
        <taxon>Nectriaceae</taxon>
        <taxon>Dactylonectria</taxon>
    </lineage>
</organism>
<dbReference type="GO" id="GO:0005634">
    <property type="term" value="C:nucleus"/>
    <property type="evidence" value="ECO:0007669"/>
    <property type="project" value="UniProtKB-SubCell"/>
</dbReference>
<reference evidence="6" key="1">
    <citation type="journal article" date="2021" name="Nat. Commun.">
        <title>Genetic determinants of endophytism in the Arabidopsis root mycobiome.</title>
        <authorList>
            <person name="Mesny F."/>
            <person name="Miyauchi S."/>
            <person name="Thiergart T."/>
            <person name="Pickel B."/>
            <person name="Atanasova L."/>
            <person name="Karlsson M."/>
            <person name="Huettel B."/>
            <person name="Barry K.W."/>
            <person name="Haridas S."/>
            <person name="Chen C."/>
            <person name="Bauer D."/>
            <person name="Andreopoulos W."/>
            <person name="Pangilinan J."/>
            <person name="LaButti K."/>
            <person name="Riley R."/>
            <person name="Lipzen A."/>
            <person name="Clum A."/>
            <person name="Drula E."/>
            <person name="Henrissat B."/>
            <person name="Kohler A."/>
            <person name="Grigoriev I.V."/>
            <person name="Martin F.M."/>
            <person name="Hacquard S."/>
        </authorList>
    </citation>
    <scope>NUCLEOTIDE SEQUENCE</scope>
    <source>
        <strain evidence="6">MPI-CAGE-AT-0147</strain>
    </source>
</reference>
<feature type="region of interest" description="Disordered" evidence="4">
    <location>
        <begin position="676"/>
        <end position="719"/>
    </location>
</feature>
<dbReference type="GO" id="GO:0006351">
    <property type="term" value="P:DNA-templated transcription"/>
    <property type="evidence" value="ECO:0007669"/>
    <property type="project" value="InterPro"/>
</dbReference>
<evidence type="ECO:0000259" key="5">
    <source>
        <dbReference type="PROSITE" id="PS50048"/>
    </source>
</evidence>
<dbReference type="SMART" id="SM00066">
    <property type="entry name" value="GAL4"/>
    <property type="match status" value="1"/>
</dbReference>
<evidence type="ECO:0000256" key="4">
    <source>
        <dbReference type="SAM" id="MobiDB-lite"/>
    </source>
</evidence>
<dbReference type="OrthoDB" id="435881at2759"/>
<dbReference type="Proteomes" id="UP000738349">
    <property type="component" value="Unassembled WGS sequence"/>
</dbReference>
<dbReference type="GO" id="GO:0003677">
    <property type="term" value="F:DNA binding"/>
    <property type="evidence" value="ECO:0007669"/>
    <property type="project" value="InterPro"/>
</dbReference>
<evidence type="ECO:0000256" key="1">
    <source>
        <dbReference type="ARBA" id="ARBA00004123"/>
    </source>
</evidence>
<comment type="subcellular location">
    <subcellularLocation>
        <location evidence="1">Nucleus</location>
    </subcellularLocation>
</comment>
<dbReference type="PROSITE" id="PS00463">
    <property type="entry name" value="ZN2_CY6_FUNGAL_1"/>
    <property type="match status" value="1"/>
</dbReference>
<dbReference type="PANTHER" id="PTHR31001:SF50">
    <property type="entry name" value="ZN(II)2CYS6 TRANSCRIPTION FACTOR (EUROFUNG)"/>
    <property type="match status" value="1"/>
</dbReference>
<dbReference type="InterPro" id="IPR007219">
    <property type="entry name" value="XnlR_reg_dom"/>
</dbReference>
<dbReference type="Gene3D" id="4.10.240.10">
    <property type="entry name" value="Zn(2)-C6 fungal-type DNA-binding domain"/>
    <property type="match status" value="1"/>
</dbReference>
<evidence type="ECO:0000313" key="6">
    <source>
        <dbReference type="EMBL" id="KAH7142009.1"/>
    </source>
</evidence>
<feature type="compositionally biased region" description="Basic and acidic residues" evidence="4">
    <location>
        <begin position="158"/>
        <end position="169"/>
    </location>
</feature>
<feature type="domain" description="Zn(2)-C6 fungal-type" evidence="5">
    <location>
        <begin position="50"/>
        <end position="79"/>
    </location>
</feature>
<protein>
    <recommendedName>
        <fullName evidence="5">Zn(2)-C6 fungal-type domain-containing protein</fullName>
    </recommendedName>
</protein>
<dbReference type="AlphaFoldDB" id="A0A9P9EQM1"/>
<feature type="region of interest" description="Disordered" evidence="4">
    <location>
        <begin position="122"/>
        <end position="198"/>
    </location>
</feature>
<dbReference type="Pfam" id="PF04082">
    <property type="entry name" value="Fungal_trans"/>
    <property type="match status" value="1"/>
</dbReference>
<dbReference type="EMBL" id="JAGMUV010000010">
    <property type="protein sequence ID" value="KAH7142009.1"/>
    <property type="molecule type" value="Genomic_DNA"/>
</dbReference>
<dbReference type="Pfam" id="PF00172">
    <property type="entry name" value="Zn_clus"/>
    <property type="match status" value="1"/>
</dbReference>
<feature type="compositionally biased region" description="Basic and acidic residues" evidence="4">
    <location>
        <begin position="125"/>
        <end position="136"/>
    </location>
</feature>
<dbReference type="InterPro" id="IPR050613">
    <property type="entry name" value="Sec_Metabolite_Reg"/>
</dbReference>
<dbReference type="CDD" id="cd00067">
    <property type="entry name" value="GAL4"/>
    <property type="match status" value="1"/>
</dbReference>
<dbReference type="GO" id="GO:0000981">
    <property type="term" value="F:DNA-binding transcription factor activity, RNA polymerase II-specific"/>
    <property type="evidence" value="ECO:0007669"/>
    <property type="project" value="InterPro"/>
</dbReference>
<dbReference type="SUPFAM" id="SSF57701">
    <property type="entry name" value="Zn2/Cys6 DNA-binding domain"/>
    <property type="match status" value="1"/>
</dbReference>
<dbReference type="InterPro" id="IPR001138">
    <property type="entry name" value="Zn2Cys6_DnaBD"/>
</dbReference>
<proteinExistence type="predicted"/>
<keyword evidence="7" id="KW-1185">Reference proteome</keyword>
<keyword evidence="2" id="KW-0479">Metal-binding</keyword>
<name>A0A9P9EQM1_9HYPO</name>
<feature type="compositionally biased region" description="Polar residues" evidence="4">
    <location>
        <begin position="236"/>
        <end position="247"/>
    </location>
</feature>
<dbReference type="GO" id="GO:0008270">
    <property type="term" value="F:zinc ion binding"/>
    <property type="evidence" value="ECO:0007669"/>
    <property type="project" value="InterPro"/>
</dbReference>
<feature type="region of interest" description="Disordered" evidence="4">
    <location>
        <begin position="217"/>
        <end position="247"/>
    </location>
</feature>
<dbReference type="CDD" id="cd12148">
    <property type="entry name" value="fungal_TF_MHR"/>
    <property type="match status" value="1"/>
</dbReference>
<feature type="compositionally biased region" description="Polar residues" evidence="4">
    <location>
        <begin position="697"/>
        <end position="719"/>
    </location>
</feature>
<dbReference type="PROSITE" id="PS50048">
    <property type="entry name" value="ZN2_CY6_FUNGAL_2"/>
    <property type="match status" value="1"/>
</dbReference>
<sequence length="820" mass="92869">MSAAMPVDDSNMTNENGASSQEPSTTNVTSTATATTTLTQPSNAGRKRRSCLMCSKRKVKCDKQKPCHNCAKAGSECIFPTIAANRNQAGMAPELVEMLHRLEKVVQTLEPKEQEKLENILPSHHYPDGNRNRDHPQAQPSGTSPTLEDGAVKAGLETTKRSGGAREENLNQSPELQKAKALSTFSSQGESPGMIVRDHGRETYVRRWFWDDGGTEVSSGSVTDEDCPDVQETRDNVPNASTEGFQGQTSSFEADFQHTAPKSKILDILITQRLQLWSIYKERVEPLTKLLHLPSLEQAVMSLRPLGSADGTQCILLAVYYGAITSLTEEECVAIFESGQAQVLARLREELEKMFSSAMLLHTGDIRPLQALVLYLVFLRHHEPRLSWNLSGLAVRLAQNFGLHREGSLFGLSKFKMEMRRRLWWQISILDAPSAEDYSGEFNMLEMSSFDTQPPRNLDDVQLHPTMIEYPPETQGITEMTFMLARCQITSMYRCMVDVRRLCGNTGKSYAELTPQERVDWIEACQSDFSERFLRNYSPTNAFHWVTVILTRMLFHKVRLHGCNPLQDAGTMSEATRERLFPVAVEVIELNYKLRTDPRTRPWLWLFSSYTQWHAFSLVLVWLQMDPFCKSSRRAWEAVEKAIVLRWEHPPSLLNGRKPQQWRSIIKLLEKARSARQETLNKRARRGSRHGNDLRRASTSSNMATAHASSSMTNLSNQPMPQQQYFQPHIQHQQVSRASETSLADPSIPPVATTDVSPSEMDFNVMMPSPRTLQNQIEMPDLSVDVIPDPMSRSDLMMMDGDYSANFQGVEDFFFLDHML</sequence>
<dbReference type="PANTHER" id="PTHR31001">
    <property type="entry name" value="UNCHARACTERIZED TRANSCRIPTIONAL REGULATORY PROTEIN"/>
    <property type="match status" value="1"/>
</dbReference>
<feature type="compositionally biased region" description="Polar residues" evidence="4">
    <location>
        <begin position="10"/>
        <end position="23"/>
    </location>
</feature>
<evidence type="ECO:0000256" key="2">
    <source>
        <dbReference type="ARBA" id="ARBA00022723"/>
    </source>
</evidence>
<evidence type="ECO:0000313" key="7">
    <source>
        <dbReference type="Proteomes" id="UP000738349"/>
    </source>
</evidence>
<keyword evidence="3" id="KW-0539">Nucleus</keyword>